<dbReference type="Gene3D" id="2.40.37.20">
    <property type="entry name" value="D-serine dehydratase-like domain"/>
    <property type="match status" value="1"/>
</dbReference>
<accession>A0A9P8LGR4</accession>
<sequence>MDFDSITPKEKLCAQFVGKSLHEIPTPAAIIDVAIARKTCDEMVRVAHKLGFEFRPDVGCHKTTELTLLQMGRDIGNIPEKTLAVSTIAELEGLLPLFKASERDQPIADLITGQILYGVPLRVSEVPRLVALYKELGISIFNVIVDNKQQLLSLHEFTAAGLPWPKLFIGIDMGERWRYSGGVGARSDELKDLVNYIISVEEKQPEALFRGFYCRTVQDPRSDDKAETEALKLLHKEIFYVAEAAKFTRDVISKPKRSFILSVGNTPAANHIRTTFGGGNPALTSSGGNPALTSDLVLIHGIHGILNTAKGEGLRVELHADAYPFLDVRQIWACARALGDDGKDKNTAIFSSIALTTLTEVTSVRPDGRSAIIAANPTILGFPDQYWECYGYLSWWNMPGRKGVASPDGNRWQVNHLAGGDGVLEQYDVDDAEKLVVGQRVRIVPNQVSAVGQGLGRYFIVDSDRKGKEDEVIDVWVRWKDY</sequence>
<dbReference type="AlphaFoldDB" id="A0A9P8LGR4"/>
<dbReference type="InterPro" id="IPR042208">
    <property type="entry name" value="D-ser_dehydrat-like_sf"/>
</dbReference>
<dbReference type="PANTHER" id="PTHR28004:SF2">
    <property type="entry name" value="D-SERINE DEHYDRATASE"/>
    <property type="match status" value="1"/>
</dbReference>
<keyword evidence="2" id="KW-1185">Reference proteome</keyword>
<evidence type="ECO:0000313" key="2">
    <source>
        <dbReference type="Proteomes" id="UP000750711"/>
    </source>
</evidence>
<name>A0A9P8LGR4_9PEZI</name>
<dbReference type="GO" id="GO:0036088">
    <property type="term" value="P:D-serine catabolic process"/>
    <property type="evidence" value="ECO:0007669"/>
    <property type="project" value="TreeGrafter"/>
</dbReference>
<protein>
    <recommendedName>
        <fullName evidence="3">D-serine dehydratase-like domain-containing protein</fullName>
    </recommendedName>
</protein>
<comment type="caution">
    <text evidence="1">The sequence shown here is derived from an EMBL/GenBank/DDBJ whole genome shotgun (WGS) entry which is preliminary data.</text>
</comment>
<dbReference type="GO" id="GO:0008721">
    <property type="term" value="F:D-serine ammonia-lyase activity"/>
    <property type="evidence" value="ECO:0007669"/>
    <property type="project" value="TreeGrafter"/>
</dbReference>
<dbReference type="Gene3D" id="3.20.20.10">
    <property type="entry name" value="Alanine racemase"/>
    <property type="match status" value="1"/>
</dbReference>
<dbReference type="Proteomes" id="UP000750711">
    <property type="component" value="Unassembled WGS sequence"/>
</dbReference>
<reference evidence="1" key="1">
    <citation type="submission" date="2021-03" db="EMBL/GenBank/DDBJ databases">
        <title>Comparative genomics and phylogenomic investigation of the class Geoglossomycetes provide insights into ecological specialization and systematics.</title>
        <authorList>
            <person name="Melie T."/>
            <person name="Pirro S."/>
            <person name="Miller A.N."/>
            <person name="Quandt A."/>
        </authorList>
    </citation>
    <scope>NUCLEOTIDE SEQUENCE</scope>
    <source>
        <strain evidence="1">CAQ_001_2017</strain>
    </source>
</reference>
<dbReference type="InterPro" id="IPR029066">
    <property type="entry name" value="PLP-binding_barrel"/>
</dbReference>
<dbReference type="InterPro" id="IPR051466">
    <property type="entry name" value="D-amino_acid_metab_enzyme"/>
</dbReference>
<proteinExistence type="predicted"/>
<gene>
    <name evidence="1" type="ORF">GP486_001475</name>
</gene>
<evidence type="ECO:0000313" key="1">
    <source>
        <dbReference type="EMBL" id="KAH0565124.1"/>
    </source>
</evidence>
<dbReference type="PANTHER" id="PTHR28004">
    <property type="entry name" value="ZGC:162816-RELATED"/>
    <property type="match status" value="1"/>
</dbReference>
<organism evidence="1 2">
    <name type="scientific">Trichoglossum hirsutum</name>
    <dbReference type="NCBI Taxonomy" id="265104"/>
    <lineage>
        <taxon>Eukaryota</taxon>
        <taxon>Fungi</taxon>
        <taxon>Dikarya</taxon>
        <taxon>Ascomycota</taxon>
        <taxon>Pezizomycotina</taxon>
        <taxon>Geoglossomycetes</taxon>
        <taxon>Geoglossales</taxon>
        <taxon>Geoglossaceae</taxon>
        <taxon>Trichoglossum</taxon>
    </lineage>
</organism>
<evidence type="ECO:0008006" key="3">
    <source>
        <dbReference type="Google" id="ProtNLM"/>
    </source>
</evidence>
<dbReference type="EMBL" id="JAGHQM010000133">
    <property type="protein sequence ID" value="KAH0565124.1"/>
    <property type="molecule type" value="Genomic_DNA"/>
</dbReference>